<feature type="compositionally biased region" description="Polar residues" evidence="1">
    <location>
        <begin position="250"/>
        <end position="277"/>
    </location>
</feature>
<keyword evidence="3" id="KW-1185">Reference proteome</keyword>
<comment type="caution">
    <text evidence="2">The sequence shown here is derived from an EMBL/GenBank/DDBJ whole genome shotgun (WGS) entry which is preliminary data.</text>
</comment>
<feature type="compositionally biased region" description="Polar residues" evidence="1">
    <location>
        <begin position="191"/>
        <end position="238"/>
    </location>
</feature>
<protein>
    <submittedName>
        <fullName evidence="2">Uncharacterized protein</fullName>
    </submittedName>
</protein>
<dbReference type="GO" id="GO:0031931">
    <property type="term" value="C:TORC1 complex"/>
    <property type="evidence" value="ECO:0007669"/>
    <property type="project" value="TreeGrafter"/>
</dbReference>
<accession>A0AA39ZV99</accession>
<dbReference type="GO" id="GO:0000329">
    <property type="term" value="C:fungal-type vacuole membrane"/>
    <property type="evidence" value="ECO:0007669"/>
    <property type="project" value="TreeGrafter"/>
</dbReference>
<feature type="compositionally biased region" description="Low complexity" evidence="1">
    <location>
        <begin position="24"/>
        <end position="34"/>
    </location>
</feature>
<organism evidence="2 3">
    <name type="scientific">Apiosordaria backusii</name>
    <dbReference type="NCBI Taxonomy" id="314023"/>
    <lineage>
        <taxon>Eukaryota</taxon>
        <taxon>Fungi</taxon>
        <taxon>Dikarya</taxon>
        <taxon>Ascomycota</taxon>
        <taxon>Pezizomycotina</taxon>
        <taxon>Sordariomycetes</taxon>
        <taxon>Sordariomycetidae</taxon>
        <taxon>Sordariales</taxon>
        <taxon>Lasiosphaeriaceae</taxon>
        <taxon>Apiosordaria</taxon>
    </lineage>
</organism>
<dbReference type="AlphaFoldDB" id="A0AA39ZV99"/>
<dbReference type="PANTHER" id="PTHR22794">
    <property type="entry name" value="THAP DOMAIN PROTEIN 11"/>
    <property type="match status" value="1"/>
</dbReference>
<feature type="compositionally biased region" description="Low complexity" evidence="1">
    <location>
        <begin position="589"/>
        <end position="603"/>
    </location>
</feature>
<feature type="region of interest" description="Disordered" evidence="1">
    <location>
        <begin position="1"/>
        <end position="314"/>
    </location>
</feature>
<feature type="compositionally biased region" description="Polar residues" evidence="1">
    <location>
        <begin position="152"/>
        <end position="166"/>
    </location>
</feature>
<name>A0AA39ZV99_9PEZI</name>
<evidence type="ECO:0000313" key="2">
    <source>
        <dbReference type="EMBL" id="KAK0704175.1"/>
    </source>
</evidence>
<evidence type="ECO:0000313" key="3">
    <source>
        <dbReference type="Proteomes" id="UP001172159"/>
    </source>
</evidence>
<proteinExistence type="predicted"/>
<gene>
    <name evidence="2" type="ORF">B0T21DRAFT_299487</name>
</gene>
<feature type="compositionally biased region" description="Pro residues" evidence="1">
    <location>
        <begin position="289"/>
        <end position="303"/>
    </location>
</feature>
<feature type="compositionally biased region" description="Acidic residues" evidence="1">
    <location>
        <begin position="174"/>
        <end position="188"/>
    </location>
</feature>
<dbReference type="EMBL" id="JAUKTV010000022">
    <property type="protein sequence ID" value="KAK0704175.1"/>
    <property type="molecule type" value="Genomic_DNA"/>
</dbReference>
<feature type="compositionally biased region" description="Polar residues" evidence="1">
    <location>
        <begin position="112"/>
        <end position="128"/>
    </location>
</feature>
<dbReference type="PANTHER" id="PTHR22794:SF2">
    <property type="entry name" value="THAP DOMAIN-CONTAINING PROTEIN 11"/>
    <property type="match status" value="1"/>
</dbReference>
<feature type="region of interest" description="Disordered" evidence="1">
    <location>
        <begin position="522"/>
        <end position="606"/>
    </location>
</feature>
<dbReference type="Proteomes" id="UP001172159">
    <property type="component" value="Unassembled WGS sequence"/>
</dbReference>
<evidence type="ECO:0000256" key="1">
    <source>
        <dbReference type="SAM" id="MobiDB-lite"/>
    </source>
</evidence>
<feature type="region of interest" description="Disordered" evidence="1">
    <location>
        <begin position="378"/>
        <end position="439"/>
    </location>
</feature>
<reference evidence="2" key="1">
    <citation type="submission" date="2023-06" db="EMBL/GenBank/DDBJ databases">
        <title>Genome-scale phylogeny and comparative genomics of the fungal order Sordariales.</title>
        <authorList>
            <consortium name="Lawrence Berkeley National Laboratory"/>
            <person name="Hensen N."/>
            <person name="Bonometti L."/>
            <person name="Westerberg I."/>
            <person name="Brannstrom I.O."/>
            <person name="Guillou S."/>
            <person name="Cros-Aarteil S."/>
            <person name="Calhoun S."/>
            <person name="Haridas S."/>
            <person name="Kuo A."/>
            <person name="Mondo S."/>
            <person name="Pangilinan J."/>
            <person name="Riley R."/>
            <person name="Labutti K."/>
            <person name="Andreopoulos B."/>
            <person name="Lipzen A."/>
            <person name="Chen C."/>
            <person name="Yanf M."/>
            <person name="Daum C."/>
            <person name="Ng V."/>
            <person name="Clum A."/>
            <person name="Steindorff A."/>
            <person name="Ohm R."/>
            <person name="Martin F."/>
            <person name="Silar P."/>
            <person name="Natvig D."/>
            <person name="Lalanne C."/>
            <person name="Gautier V."/>
            <person name="Ament-Velasquez S.L."/>
            <person name="Kruys A."/>
            <person name="Hutchinson M.I."/>
            <person name="Powell A.J."/>
            <person name="Barry K."/>
            <person name="Miller A.N."/>
            <person name="Grigoriev I.V."/>
            <person name="Debuchy R."/>
            <person name="Gladieux P."/>
            <person name="Thoren M.H."/>
            <person name="Johannesson H."/>
        </authorList>
    </citation>
    <scope>NUCLEOTIDE SEQUENCE</scope>
    <source>
        <strain evidence="2">CBS 540.89</strain>
    </source>
</reference>
<sequence length="631" mass="65839">MARDNEASGAGQSKRPSAIHFDSSDSTQQQQTSQPHHRVKNQKHIVGGGASRLHGRVPSTKALQKNHGAASTAKLNRRHGGSFSPDRGAEGLALASNRHHHRRATSELKLTGESTSSNIKKNVSQTNLKRNRSQADVGKKSKSTTSLHRHTVSNPNVTKLKSSGASSKVHFNLGDEEQEDDDQDDSEWVDASTSASPLLSRRGSTISGNGQPSNPPSETHSNPPAASPQSPTSHQDIPSKQAPANGLHSAGSSYTRNTTLANTITSRILSRTPSQSAAPKMSTEIATAPRPPAPRPASGPPTRPGSSQQVSPGEASLMQLAEGIRLGSSGKAELLTSRFVGHNSQEASSGVAVDSFMLAAAANKGGVSRAALGGKTDMAIPRRPRSMGSLSHAQGEGFNGRYDHHSDDDETDQHQANAGSRSRRNGNGYVVPRDMNRTQQKLNLQRASSGLEPTGPAGMAMVPIGGGAPPLMGVAGGGMGSSYGAANPKHSKILEKTGMQYLSVRRHQNPIARSIARIQQLPGMHKAQRIPAPSRAPSRRGGGGGAQQQVGGTRPPSRAASGLRISSAASSLGTDDGTGMPGGKVPRQLHGQSGLSGLSGASLVDGTNDAATRAQLEMMWNQSMDLSASQE</sequence>